<gene>
    <name evidence="2" type="ORF">JOF59_000675</name>
</gene>
<dbReference type="GeneID" id="97345603"/>
<feature type="compositionally biased region" description="Low complexity" evidence="1">
    <location>
        <begin position="100"/>
        <end position="117"/>
    </location>
</feature>
<dbReference type="Proteomes" id="UP001519311">
    <property type="component" value="Unassembled WGS sequence"/>
</dbReference>
<feature type="compositionally biased region" description="Low complexity" evidence="1">
    <location>
        <begin position="153"/>
        <end position="185"/>
    </location>
</feature>
<keyword evidence="3" id="KW-1185">Reference proteome</keyword>
<dbReference type="EMBL" id="JAGINS010000001">
    <property type="protein sequence ID" value="MBP2358275.1"/>
    <property type="molecule type" value="Genomic_DNA"/>
</dbReference>
<organism evidence="2 3">
    <name type="scientific">Streptomyces clavifer</name>
    <dbReference type="NCBI Taxonomy" id="68188"/>
    <lineage>
        <taxon>Bacteria</taxon>
        <taxon>Bacillati</taxon>
        <taxon>Actinomycetota</taxon>
        <taxon>Actinomycetes</taxon>
        <taxon>Kitasatosporales</taxon>
        <taxon>Streptomycetaceae</taxon>
        <taxon>Streptomyces</taxon>
    </lineage>
</organism>
<feature type="region of interest" description="Disordered" evidence="1">
    <location>
        <begin position="204"/>
        <end position="244"/>
    </location>
</feature>
<evidence type="ECO:0000313" key="2">
    <source>
        <dbReference type="EMBL" id="MBP2358275.1"/>
    </source>
</evidence>
<reference evidence="2 3" key="1">
    <citation type="submission" date="2021-03" db="EMBL/GenBank/DDBJ databases">
        <title>Sequencing the genomes of 1000 actinobacteria strains.</title>
        <authorList>
            <person name="Klenk H.-P."/>
        </authorList>
    </citation>
    <scope>NUCLEOTIDE SEQUENCE [LARGE SCALE GENOMIC DNA]</scope>
    <source>
        <strain evidence="2 3">DSM 40843</strain>
    </source>
</reference>
<feature type="compositionally biased region" description="Basic and acidic residues" evidence="1">
    <location>
        <begin position="123"/>
        <end position="132"/>
    </location>
</feature>
<evidence type="ECO:0000313" key="3">
    <source>
        <dbReference type="Proteomes" id="UP001519311"/>
    </source>
</evidence>
<sequence length="244" mass="25438">MADYFDRLLARYTPVPAAEGSGEPAARVRPRLSGPFERVEALRYGPPGPGEPEALVPSAPRADRHPPRPLRPVREVRTERHTVVRTESAPQPGGTERPLRPATAPAPLLRPSAAPAPNVRPGGADRAREVRRGRPSVPDASTPASAMGDAPAHRAAPPARAAALAVPRGSDSAAARGAALGSVGRRAPRPAERVVHVQIGRLEVSAAPPPGADASPAGRPAQRPGRPAPVLTLDDYLSRGGKRD</sequence>
<proteinExistence type="predicted"/>
<comment type="caution">
    <text evidence="2">The sequence shown here is derived from an EMBL/GenBank/DDBJ whole genome shotgun (WGS) entry which is preliminary data.</text>
</comment>
<accession>A0ABS4V2Y4</accession>
<protein>
    <submittedName>
        <fullName evidence="2">Uncharacterized protein</fullName>
    </submittedName>
</protein>
<feature type="compositionally biased region" description="Low complexity" evidence="1">
    <location>
        <begin position="212"/>
        <end position="229"/>
    </location>
</feature>
<feature type="region of interest" description="Disordered" evidence="1">
    <location>
        <begin position="13"/>
        <end position="191"/>
    </location>
</feature>
<name>A0ABS4V2Y4_9ACTN</name>
<evidence type="ECO:0000256" key="1">
    <source>
        <dbReference type="SAM" id="MobiDB-lite"/>
    </source>
</evidence>
<feature type="compositionally biased region" description="Basic and acidic residues" evidence="1">
    <location>
        <begin position="61"/>
        <end position="84"/>
    </location>
</feature>
<dbReference type="RefSeq" id="WP_209469472.1">
    <property type="nucleotide sequence ID" value="NZ_BMWJ01000002.1"/>
</dbReference>